<dbReference type="EMBL" id="FOXD01000003">
    <property type="protein sequence ID" value="SFP22572.1"/>
    <property type="molecule type" value="Genomic_DNA"/>
</dbReference>
<dbReference type="STRING" id="1884432.SAMN05518683_103197"/>
<evidence type="ECO:0000313" key="1">
    <source>
        <dbReference type="EMBL" id="SFP22572.1"/>
    </source>
</evidence>
<dbReference type="AlphaFoldDB" id="A0A1I5NLG9"/>
<dbReference type="RefSeq" id="WP_093335357.1">
    <property type="nucleotide sequence ID" value="NZ_FOXD01000003.1"/>
</dbReference>
<proteinExistence type="predicted"/>
<protein>
    <submittedName>
        <fullName evidence="1">YqzE-like protein</fullName>
    </submittedName>
</protein>
<name>A0A1I5NLG9_9BACI</name>
<keyword evidence="2" id="KW-1185">Reference proteome</keyword>
<reference evidence="2" key="1">
    <citation type="submission" date="2016-10" db="EMBL/GenBank/DDBJ databases">
        <authorList>
            <person name="Varghese N."/>
            <person name="Submissions S."/>
        </authorList>
    </citation>
    <scope>NUCLEOTIDE SEQUENCE [LARGE SCALE GENOMIC DNA]</scope>
    <source>
        <strain evidence="2">S7</strain>
    </source>
</reference>
<dbReference type="Proteomes" id="UP000198892">
    <property type="component" value="Unassembled WGS sequence"/>
</dbReference>
<gene>
    <name evidence="1" type="ORF">SAMN05518683_103197</name>
</gene>
<sequence length="61" mass="7275">MTPNPFLKYIIKEAVQALETRVDSGKKEKKRHAFRAERIGVRWFGLLPLSFKMVWQKRKKS</sequence>
<dbReference type="InterPro" id="IPR025622">
    <property type="entry name" value="YqzE"/>
</dbReference>
<dbReference type="Pfam" id="PF14038">
    <property type="entry name" value="YqzE"/>
    <property type="match status" value="1"/>
</dbReference>
<evidence type="ECO:0000313" key="2">
    <source>
        <dbReference type="Proteomes" id="UP000198892"/>
    </source>
</evidence>
<accession>A0A1I5NLG9</accession>
<organism evidence="1 2">
    <name type="scientific">Salibacterium halotolerans</name>
    <dbReference type="NCBI Taxonomy" id="1884432"/>
    <lineage>
        <taxon>Bacteria</taxon>
        <taxon>Bacillati</taxon>
        <taxon>Bacillota</taxon>
        <taxon>Bacilli</taxon>
        <taxon>Bacillales</taxon>
        <taxon>Bacillaceae</taxon>
    </lineage>
</organism>